<dbReference type="SMART" id="SM01012">
    <property type="entry name" value="ANTAR"/>
    <property type="match status" value="1"/>
</dbReference>
<reference evidence="2" key="1">
    <citation type="submission" date="2016-08" db="EMBL/GenBank/DDBJ databases">
        <title>Complete Genome Seqeunce of Paenibacillus sp. nov. IHBB 9852 from high altitute lake of Indian trans-Himalayas.</title>
        <authorList>
            <person name="Kiran S."/>
            <person name="Swarnkar M.K."/>
            <person name="Rana A."/>
            <person name="Tewari R."/>
            <person name="Gulati A."/>
        </authorList>
    </citation>
    <scope>NUCLEOTIDE SEQUENCE [LARGE SCALE GENOMIC DNA]</scope>
    <source>
        <strain evidence="2">IHBB 9852</strain>
    </source>
</reference>
<dbReference type="Gene3D" id="1.10.10.10">
    <property type="entry name" value="Winged helix-like DNA-binding domain superfamily/Winged helix DNA-binding domain"/>
    <property type="match status" value="1"/>
</dbReference>
<sequence length="200" mass="22684">MRRLLLIHEHVAHASKPNQASAEASAVAEENLCESGYHVYTACSAADLPRCIHEIDAAVVHLPIARIAGWQRNLEKLKPVPLLWWCSPYSGTSSADYCQDDAPIDGILTPSMSPSELHWALHVGTKQFLDRQQWHTERQQLRSKLEERKWIDMAKGILSDINRVSEAEAYDMLRRKAMNERKRIVDVATSIVKAHQQLKA</sequence>
<dbReference type="EMBL" id="CP016809">
    <property type="protein sequence ID" value="ANY73864.1"/>
    <property type="molecule type" value="Genomic_DNA"/>
</dbReference>
<dbReference type="AlphaFoldDB" id="A0A1B2E1I3"/>
<organism evidence="2">
    <name type="scientific">Paenibacillus ihbetae</name>
    <dbReference type="NCBI Taxonomy" id="1870820"/>
    <lineage>
        <taxon>Bacteria</taxon>
        <taxon>Bacillati</taxon>
        <taxon>Bacillota</taxon>
        <taxon>Bacilli</taxon>
        <taxon>Bacillales</taxon>
        <taxon>Paenibacillaceae</taxon>
        <taxon>Paenibacillus</taxon>
    </lineage>
</organism>
<dbReference type="RefSeq" id="WP_099478123.1">
    <property type="nucleotide sequence ID" value="NZ_CP016809.1"/>
</dbReference>
<dbReference type="KEGG" id="pib:BBD41_15460"/>
<dbReference type="GO" id="GO:0003723">
    <property type="term" value="F:RNA binding"/>
    <property type="evidence" value="ECO:0007669"/>
    <property type="project" value="InterPro"/>
</dbReference>
<feature type="domain" description="ANTAR" evidence="1">
    <location>
        <begin position="131"/>
        <end position="192"/>
    </location>
</feature>
<evidence type="ECO:0000259" key="1">
    <source>
        <dbReference type="PROSITE" id="PS50921"/>
    </source>
</evidence>
<dbReference type="InterPro" id="IPR005561">
    <property type="entry name" value="ANTAR"/>
</dbReference>
<dbReference type="SUPFAM" id="SSF52172">
    <property type="entry name" value="CheY-like"/>
    <property type="match status" value="1"/>
</dbReference>
<evidence type="ECO:0000313" key="2">
    <source>
        <dbReference type="EMBL" id="ANY73864.1"/>
    </source>
</evidence>
<dbReference type="InterPro" id="IPR036388">
    <property type="entry name" value="WH-like_DNA-bd_sf"/>
</dbReference>
<accession>A0A1B2E1I3</accession>
<protein>
    <submittedName>
        <fullName evidence="2">Histidine kinase</fullName>
    </submittedName>
</protein>
<dbReference type="Pfam" id="PF03861">
    <property type="entry name" value="ANTAR"/>
    <property type="match status" value="1"/>
</dbReference>
<dbReference type="InterPro" id="IPR011006">
    <property type="entry name" value="CheY-like_superfamily"/>
</dbReference>
<keyword evidence="2" id="KW-0418">Kinase</keyword>
<keyword evidence="2" id="KW-0808">Transferase</keyword>
<dbReference type="GO" id="GO:0016301">
    <property type="term" value="F:kinase activity"/>
    <property type="evidence" value="ECO:0007669"/>
    <property type="project" value="UniProtKB-KW"/>
</dbReference>
<gene>
    <name evidence="2" type="ORF">BBD41_15460</name>
</gene>
<name>A0A1B2E1I3_9BACL</name>
<dbReference type="PROSITE" id="PS50921">
    <property type="entry name" value="ANTAR"/>
    <property type="match status" value="1"/>
</dbReference>
<proteinExistence type="predicted"/>